<protein>
    <recommendedName>
        <fullName evidence="4">RxLR effector candidate protein</fullName>
    </recommendedName>
</protein>
<evidence type="ECO:0000313" key="2">
    <source>
        <dbReference type="EMBL" id="CAI5722850.1"/>
    </source>
</evidence>
<organism evidence="2 3">
    <name type="scientific">Hyaloperonospora brassicae</name>
    <name type="common">Brassica downy mildew</name>
    <name type="synonym">Peronospora brassicae</name>
    <dbReference type="NCBI Taxonomy" id="162125"/>
    <lineage>
        <taxon>Eukaryota</taxon>
        <taxon>Sar</taxon>
        <taxon>Stramenopiles</taxon>
        <taxon>Oomycota</taxon>
        <taxon>Peronosporomycetes</taxon>
        <taxon>Peronosporales</taxon>
        <taxon>Peronosporaceae</taxon>
        <taxon>Hyaloperonospora</taxon>
    </lineage>
</organism>
<accession>A0AAV0TLU5</accession>
<feature type="chain" id="PRO_5043796411" description="RxLR effector candidate protein" evidence="1">
    <location>
        <begin position="20"/>
        <end position="416"/>
    </location>
</feature>
<reference evidence="2" key="1">
    <citation type="submission" date="2022-12" db="EMBL/GenBank/DDBJ databases">
        <authorList>
            <person name="Webb A."/>
        </authorList>
    </citation>
    <scope>NUCLEOTIDE SEQUENCE</scope>
    <source>
        <strain evidence="2">Hp1</strain>
    </source>
</reference>
<proteinExistence type="predicted"/>
<dbReference type="EMBL" id="CANTFL010000455">
    <property type="protein sequence ID" value="CAI5722850.1"/>
    <property type="molecule type" value="Genomic_DNA"/>
</dbReference>
<keyword evidence="1" id="KW-0732">Signal</keyword>
<keyword evidence="3" id="KW-1185">Reference proteome</keyword>
<sequence>MHLVYVAVTILAALVRCSGAVMSVVDPGAVLGPDVAREDFVVKGHVNEASTERLLREPRARNGSEVIQVDDEKRIYGLANKVTSLLTTVSQSDIAGKAKSAAMTAAGSAMVPATYLAVLLRATADKPLGVIAPLWNTLGNGPSSLLIKAKLMELSQTFTEVMKVGATMSTVYLETLASKYRLAIDGLLSKSASLLKTLAAHPEVMRIKRMLEELVSYMVVTAAILFVRVQVKKNTSKLGASIYRLVNKYSPYRKAIGAGLTSKTTRTMFAEKVTDVILQIALKLIKLSLGKHARRFKAVVGPHLNKYLPYRMELKIPTVRPKNKFKDLAKTVRGLIKTAVKFVVKVQVRKHASNYKATIKKLPHESARYRGKMAANSTVKKIKAKIKKFAAKVADALMAIALSIERILDKVELMSK</sequence>
<evidence type="ECO:0000256" key="1">
    <source>
        <dbReference type="SAM" id="SignalP"/>
    </source>
</evidence>
<dbReference type="Proteomes" id="UP001162031">
    <property type="component" value="Unassembled WGS sequence"/>
</dbReference>
<gene>
    <name evidence="2" type="ORF">HBR001_LOCUS2971</name>
</gene>
<feature type="signal peptide" evidence="1">
    <location>
        <begin position="1"/>
        <end position="19"/>
    </location>
</feature>
<evidence type="ECO:0008006" key="4">
    <source>
        <dbReference type="Google" id="ProtNLM"/>
    </source>
</evidence>
<comment type="caution">
    <text evidence="2">The sequence shown here is derived from an EMBL/GenBank/DDBJ whole genome shotgun (WGS) entry which is preliminary data.</text>
</comment>
<name>A0AAV0TLU5_HYABA</name>
<evidence type="ECO:0000313" key="3">
    <source>
        <dbReference type="Proteomes" id="UP001162031"/>
    </source>
</evidence>
<dbReference type="AlphaFoldDB" id="A0AAV0TLU5"/>